<dbReference type="OrthoDB" id="9808140at2"/>
<evidence type="ECO:0000256" key="3">
    <source>
        <dbReference type="ARBA" id="ARBA00022679"/>
    </source>
</evidence>
<dbReference type="PROSITE" id="PS01183">
    <property type="entry name" value="UBIE_1"/>
    <property type="match status" value="1"/>
</dbReference>
<dbReference type="PROSITE" id="PS51608">
    <property type="entry name" value="SAM_MT_UBIE"/>
    <property type="match status" value="1"/>
</dbReference>
<evidence type="ECO:0000256" key="4">
    <source>
        <dbReference type="ARBA" id="ARBA00022691"/>
    </source>
</evidence>
<comment type="pathway">
    <text evidence="5">Quinol/quinone metabolism; menaquinone biosynthesis; menaquinol from 1,4-dihydroxy-2-naphthoate: step 2/2.</text>
</comment>
<gene>
    <name evidence="5" type="primary">menG</name>
    <name evidence="6" type="ORF">CAY53_06275</name>
</gene>
<comment type="similarity">
    <text evidence="5">Belongs to the class I-like SAM-binding methyltransferase superfamily. MenG/UbiE family.</text>
</comment>
<sequence>MPILPKPEEKKQFVREKFAAISRRYDLLNSLLSLHIDRYWRWRATRLLAHRPTGWVLDLCAGTLPLALELTRQAKSRQVLAVDFCEDMLGAGLKTLHRDGRLTRIHPVCGDGERLPVATNTCLGCTIAFGIRNLGSAEKGLAEMQRILAPGGRLVILEFSRPGNPLVRPLYHFYLNKFLPAVGGLISGDRQAYQYLAESIAAFYAPETLMRMMREAGFSGVRRVPLTWGIASLYIGDKGV</sequence>
<dbReference type="RefSeq" id="WP_104936412.1">
    <property type="nucleotide sequence ID" value="NZ_CP021255.1"/>
</dbReference>
<proteinExistence type="inferred from homology"/>
<evidence type="ECO:0000256" key="1">
    <source>
        <dbReference type="ARBA" id="ARBA00022428"/>
    </source>
</evidence>
<dbReference type="AlphaFoldDB" id="A0A2L1GNE6"/>
<dbReference type="PANTHER" id="PTHR43591">
    <property type="entry name" value="METHYLTRANSFERASE"/>
    <property type="match status" value="1"/>
</dbReference>
<evidence type="ECO:0000256" key="5">
    <source>
        <dbReference type="HAMAP-Rule" id="MF_01813"/>
    </source>
</evidence>
<keyword evidence="7" id="KW-1185">Reference proteome</keyword>
<comment type="caution">
    <text evidence="5">Lacks conserved residue(s) required for the propagation of feature annotation.</text>
</comment>
<dbReference type="PANTHER" id="PTHR43591:SF24">
    <property type="entry name" value="2-METHOXY-6-POLYPRENYL-1,4-BENZOQUINOL METHYLASE, MITOCHONDRIAL"/>
    <property type="match status" value="1"/>
</dbReference>
<dbReference type="EC" id="2.1.1.163" evidence="5"/>
<accession>A0A2L1GNE6</accession>
<reference evidence="6 7" key="1">
    <citation type="journal article" date="2018" name="MBio">
        <title>Insights into the evolution of host association through the isolation and characterization of a novel human periodontal pathobiont, Desulfobulbus oralis.</title>
        <authorList>
            <person name="Cross K.L."/>
            <person name="Chirania P."/>
            <person name="Xiong W."/>
            <person name="Beall C.J."/>
            <person name="Elkins J.G."/>
            <person name="Giannone R.J."/>
            <person name="Griffen A.L."/>
            <person name="Guss A.M."/>
            <person name="Hettich R.L."/>
            <person name="Joshi S.S."/>
            <person name="Mokrzan E.M."/>
            <person name="Martin R.K."/>
            <person name="Zhulin I.B."/>
            <person name="Leys E.J."/>
            <person name="Podar M."/>
        </authorList>
    </citation>
    <scope>NUCLEOTIDE SEQUENCE [LARGE SCALE GENOMIC DNA]</scope>
    <source>
        <strain evidence="6 7">ORNL</strain>
    </source>
</reference>
<comment type="catalytic activity">
    <reaction evidence="5">
        <text>a 2-demethylmenaquinol + S-adenosyl-L-methionine = a menaquinol + S-adenosyl-L-homocysteine + H(+)</text>
        <dbReference type="Rhea" id="RHEA:42640"/>
        <dbReference type="Rhea" id="RHEA-COMP:9539"/>
        <dbReference type="Rhea" id="RHEA-COMP:9563"/>
        <dbReference type="ChEBI" id="CHEBI:15378"/>
        <dbReference type="ChEBI" id="CHEBI:18151"/>
        <dbReference type="ChEBI" id="CHEBI:55437"/>
        <dbReference type="ChEBI" id="CHEBI:57856"/>
        <dbReference type="ChEBI" id="CHEBI:59789"/>
        <dbReference type="EC" id="2.1.1.163"/>
    </reaction>
</comment>
<dbReference type="Pfam" id="PF01209">
    <property type="entry name" value="Ubie_methyltran"/>
    <property type="match status" value="1"/>
</dbReference>
<evidence type="ECO:0000256" key="2">
    <source>
        <dbReference type="ARBA" id="ARBA00022603"/>
    </source>
</evidence>
<dbReference type="KEGG" id="deo:CAY53_06275"/>
<dbReference type="InterPro" id="IPR004033">
    <property type="entry name" value="UbiE/COQ5_MeTrFase"/>
</dbReference>
<dbReference type="HAMAP" id="MF_01813">
    <property type="entry name" value="MenG_UbiE_methyltr"/>
    <property type="match status" value="1"/>
</dbReference>
<organism evidence="6 7">
    <name type="scientific">Desulfobulbus oralis</name>
    <dbReference type="NCBI Taxonomy" id="1986146"/>
    <lineage>
        <taxon>Bacteria</taxon>
        <taxon>Pseudomonadati</taxon>
        <taxon>Thermodesulfobacteriota</taxon>
        <taxon>Desulfobulbia</taxon>
        <taxon>Desulfobulbales</taxon>
        <taxon>Desulfobulbaceae</taxon>
        <taxon>Desulfobulbus</taxon>
    </lineage>
</organism>
<dbReference type="GO" id="GO:0043770">
    <property type="term" value="F:demethylmenaquinone methyltransferase activity"/>
    <property type="evidence" value="ECO:0007669"/>
    <property type="project" value="UniProtKB-UniRule"/>
</dbReference>
<keyword evidence="2 5" id="KW-0489">Methyltransferase</keyword>
<dbReference type="Gene3D" id="3.40.50.150">
    <property type="entry name" value="Vaccinia Virus protein VP39"/>
    <property type="match status" value="1"/>
</dbReference>
<evidence type="ECO:0000313" key="6">
    <source>
        <dbReference type="EMBL" id="AVD71137.1"/>
    </source>
</evidence>
<dbReference type="UniPathway" id="UPA00232"/>
<keyword evidence="1 5" id="KW-0474">Menaquinone biosynthesis</keyword>
<dbReference type="NCBIfam" id="TIGR01934">
    <property type="entry name" value="MenG_MenH_UbiE"/>
    <property type="match status" value="1"/>
</dbReference>
<dbReference type="InterPro" id="IPR029063">
    <property type="entry name" value="SAM-dependent_MTases_sf"/>
</dbReference>
<feature type="binding site" evidence="5">
    <location>
        <position position="83"/>
    </location>
    <ligand>
        <name>S-adenosyl-L-methionine</name>
        <dbReference type="ChEBI" id="CHEBI:59789"/>
    </ligand>
</feature>
<dbReference type="CDD" id="cd02440">
    <property type="entry name" value="AdoMet_MTases"/>
    <property type="match status" value="1"/>
</dbReference>
<keyword evidence="4 5" id="KW-0949">S-adenosyl-L-methionine</keyword>
<comment type="function">
    <text evidence="5">Methyltransferase required for the conversion of demethylmenaquinol (DMKH2) to menaquinol (MKH2).</text>
</comment>
<name>A0A2L1GNE6_9BACT</name>
<dbReference type="EMBL" id="CP021255">
    <property type="protein sequence ID" value="AVD71137.1"/>
    <property type="molecule type" value="Genomic_DNA"/>
</dbReference>
<keyword evidence="3 5" id="KW-0808">Transferase</keyword>
<dbReference type="UniPathway" id="UPA00079">
    <property type="reaction ID" value="UER00169"/>
</dbReference>
<dbReference type="GO" id="GO:0006744">
    <property type="term" value="P:ubiquinone biosynthetic process"/>
    <property type="evidence" value="ECO:0007669"/>
    <property type="project" value="UniProtKB-UniPathway"/>
</dbReference>
<protein>
    <recommendedName>
        <fullName evidence="5">Demethylmenaquinone methyltransferase</fullName>
        <ecNumber evidence="5">2.1.1.163</ecNumber>
    </recommendedName>
</protein>
<evidence type="ECO:0000313" key="7">
    <source>
        <dbReference type="Proteomes" id="UP000239867"/>
    </source>
</evidence>
<dbReference type="GO" id="GO:0009234">
    <property type="term" value="P:menaquinone biosynthetic process"/>
    <property type="evidence" value="ECO:0007669"/>
    <property type="project" value="UniProtKB-UniRule"/>
</dbReference>
<feature type="binding site" evidence="5">
    <location>
        <begin position="111"/>
        <end position="112"/>
    </location>
    <ligand>
        <name>S-adenosyl-L-methionine</name>
        <dbReference type="ChEBI" id="CHEBI:59789"/>
    </ligand>
</feature>
<dbReference type="InterPro" id="IPR023576">
    <property type="entry name" value="UbiE/COQ5_MeTrFase_CS"/>
</dbReference>
<feature type="binding site" evidence="5">
    <location>
        <position position="63"/>
    </location>
    <ligand>
        <name>S-adenosyl-L-methionine</name>
        <dbReference type="ChEBI" id="CHEBI:59789"/>
    </ligand>
</feature>
<dbReference type="GO" id="GO:0032259">
    <property type="term" value="P:methylation"/>
    <property type="evidence" value="ECO:0007669"/>
    <property type="project" value="UniProtKB-KW"/>
</dbReference>
<dbReference type="Proteomes" id="UP000239867">
    <property type="component" value="Chromosome"/>
</dbReference>
<dbReference type="SUPFAM" id="SSF53335">
    <property type="entry name" value="S-adenosyl-L-methionine-dependent methyltransferases"/>
    <property type="match status" value="1"/>
</dbReference>